<dbReference type="PANTHER" id="PTHR36512:SF3">
    <property type="entry name" value="BLR5678 PROTEIN"/>
    <property type="match status" value="1"/>
</dbReference>
<gene>
    <name evidence="2" type="ORF">PQJ61_10030</name>
</gene>
<reference evidence="2 3" key="1">
    <citation type="submission" date="2022-12" db="EMBL/GenBank/DDBJ databases">
        <title>Metagenome assembled genome from gulf of manar.</title>
        <authorList>
            <person name="Kohli P."/>
            <person name="Pk S."/>
            <person name="Venkata Ramana C."/>
            <person name="Sasikala C."/>
        </authorList>
    </citation>
    <scope>NUCLEOTIDE SEQUENCE [LARGE SCALE GENOMIC DNA]</scope>
    <source>
        <strain evidence="2">JB008</strain>
    </source>
</reference>
<accession>A0AAJ1MJZ6</accession>
<comment type="similarity">
    <text evidence="1">Belongs to the peptidase S58 family.</text>
</comment>
<dbReference type="SUPFAM" id="SSF56266">
    <property type="entry name" value="DmpA/ArgJ-like"/>
    <property type="match status" value="1"/>
</dbReference>
<evidence type="ECO:0000256" key="1">
    <source>
        <dbReference type="ARBA" id="ARBA00007068"/>
    </source>
</evidence>
<dbReference type="InterPro" id="IPR005321">
    <property type="entry name" value="Peptidase_S58_DmpA"/>
</dbReference>
<dbReference type="PANTHER" id="PTHR36512">
    <property type="entry name" value="D-AMINOPEPTIDASE"/>
    <property type="match status" value="1"/>
</dbReference>
<dbReference type="InterPro" id="IPR016117">
    <property type="entry name" value="ArgJ-like_dom_sf"/>
</dbReference>
<dbReference type="CDD" id="cd02252">
    <property type="entry name" value="nylC_like"/>
    <property type="match status" value="1"/>
</dbReference>
<name>A0AAJ1MJZ6_9SPIO</name>
<dbReference type="AlphaFoldDB" id="A0AAJ1MJZ6"/>
<organism evidence="2 3">
    <name type="scientific">Candidatus Thalassospirochaeta sargassi</name>
    <dbReference type="NCBI Taxonomy" id="3119039"/>
    <lineage>
        <taxon>Bacteria</taxon>
        <taxon>Pseudomonadati</taxon>
        <taxon>Spirochaetota</taxon>
        <taxon>Spirochaetia</taxon>
        <taxon>Spirochaetales</taxon>
        <taxon>Spirochaetaceae</taxon>
        <taxon>Candidatus Thalassospirochaeta</taxon>
    </lineage>
</organism>
<evidence type="ECO:0000313" key="3">
    <source>
        <dbReference type="Proteomes" id="UP001221217"/>
    </source>
</evidence>
<proteinExistence type="inferred from homology"/>
<comment type="caution">
    <text evidence="2">The sequence shown here is derived from an EMBL/GenBank/DDBJ whole genome shotgun (WGS) entry which is preliminary data.</text>
</comment>
<dbReference type="EMBL" id="JAQQAL010000022">
    <property type="protein sequence ID" value="MDC7227087.1"/>
    <property type="molecule type" value="Genomic_DNA"/>
</dbReference>
<dbReference type="Gene3D" id="3.60.70.12">
    <property type="entry name" value="L-amino peptidase D-ALA esterase/amidase"/>
    <property type="match status" value="1"/>
</dbReference>
<dbReference type="Pfam" id="PF03576">
    <property type="entry name" value="Peptidase_S58"/>
    <property type="match status" value="1"/>
</dbReference>
<protein>
    <submittedName>
        <fullName evidence="2">P1 family peptidase</fullName>
    </submittedName>
</protein>
<evidence type="ECO:0000313" key="2">
    <source>
        <dbReference type="EMBL" id="MDC7227087.1"/>
    </source>
</evidence>
<dbReference type="GO" id="GO:0004177">
    <property type="term" value="F:aminopeptidase activity"/>
    <property type="evidence" value="ECO:0007669"/>
    <property type="project" value="TreeGrafter"/>
</dbReference>
<sequence length="318" mass="31727">MLNSICDVPGILVGHAQNTKGGTGCTVIIAEEMAACGVNVAGGGPGTRETDALNPVNLVHAVNAVYLGGGSAYGLAGADGVMQWCEDNGKGFDVGVGIVPIVPGAVLFDLPVADYKARPDAAMGYAACENASSTEARMGNVGAGTGATVGKSRGMQGIMKGGLGTASVKIGEVIIGAIVAVNCFGNVQDPETGETIAGVIPEDGGDFKPPTHYLRQAISTGINPLGGNTTIGAIATNAKLNKVQATKVSMMSHDGYARAINPIHTMHDGDTIFTLSTGEVEADVSSIGAIAAEVMAKAIAAGVSAAKTAYGFPGHAGE</sequence>
<dbReference type="Proteomes" id="UP001221217">
    <property type="component" value="Unassembled WGS sequence"/>
</dbReference>